<dbReference type="Gene3D" id="1.20.5.300">
    <property type="match status" value="1"/>
</dbReference>
<dbReference type="STRING" id="463025.BAU08_12130"/>
<dbReference type="Proteomes" id="UP000091897">
    <property type="component" value="Chromosome"/>
</dbReference>
<dbReference type="InterPro" id="IPR007236">
    <property type="entry name" value="SlyX"/>
</dbReference>
<organism evidence="3 5">
    <name type="scientific">Bordetella bronchialis</name>
    <dbReference type="NCBI Taxonomy" id="463025"/>
    <lineage>
        <taxon>Bacteria</taxon>
        <taxon>Pseudomonadati</taxon>
        <taxon>Pseudomonadota</taxon>
        <taxon>Betaproteobacteria</taxon>
        <taxon>Burkholderiales</taxon>
        <taxon>Alcaligenaceae</taxon>
        <taxon>Bordetella</taxon>
    </lineage>
</organism>
<gene>
    <name evidence="2" type="ORF">BAU06_11940</name>
    <name evidence="3" type="ORF">BAU08_12130</name>
</gene>
<keyword evidence="4" id="KW-1185">Reference proteome</keyword>
<dbReference type="OrthoDB" id="5297107at2"/>
<accession>A0A193FXS2</accession>
<evidence type="ECO:0000256" key="1">
    <source>
        <dbReference type="SAM" id="MobiDB-lite"/>
    </source>
</evidence>
<dbReference type="EMBL" id="CP016170">
    <property type="protein sequence ID" value="ANN66905.1"/>
    <property type="molecule type" value="Genomic_DNA"/>
</dbReference>
<protein>
    <submittedName>
        <fullName evidence="3">SlyX protein</fullName>
    </submittedName>
</protein>
<evidence type="ECO:0000313" key="4">
    <source>
        <dbReference type="Proteomes" id="UP000091897"/>
    </source>
</evidence>
<feature type="region of interest" description="Disordered" evidence="1">
    <location>
        <begin position="53"/>
        <end position="74"/>
    </location>
</feature>
<evidence type="ECO:0000313" key="3">
    <source>
        <dbReference type="EMBL" id="ANN71981.1"/>
    </source>
</evidence>
<evidence type="ECO:0000313" key="5">
    <source>
        <dbReference type="Proteomes" id="UP000092213"/>
    </source>
</evidence>
<reference evidence="4 5" key="1">
    <citation type="submission" date="2016-06" db="EMBL/GenBank/DDBJ databases">
        <title>Complete genome sequences of Bordetella bronchialis and Bordetella flabilis.</title>
        <authorList>
            <person name="LiPuma J.J."/>
            <person name="Spilker T."/>
        </authorList>
    </citation>
    <scope>NUCLEOTIDE SEQUENCE [LARGE SCALE GENOMIC DNA]</scope>
    <source>
        <strain evidence="3 5">AU17976</strain>
        <strain evidence="2 4">AU3182</strain>
    </source>
</reference>
<dbReference type="EMBL" id="CP016171">
    <property type="protein sequence ID" value="ANN71981.1"/>
    <property type="molecule type" value="Genomic_DNA"/>
</dbReference>
<dbReference type="KEGG" id="bbro:BAU06_11940"/>
<dbReference type="Pfam" id="PF04102">
    <property type="entry name" value="SlyX"/>
    <property type="match status" value="1"/>
</dbReference>
<dbReference type="PANTHER" id="PTHR36508">
    <property type="entry name" value="PROTEIN SLYX"/>
    <property type="match status" value="1"/>
</dbReference>
<sequence>MDEAGDLADRVKELEIKAGFAEDLLDRLNEIVHRQQSQIERLAQQIGQLRGRLADMEDAKAGSRGPRDELPPHY</sequence>
<dbReference type="Proteomes" id="UP000092213">
    <property type="component" value="Chromosome"/>
</dbReference>
<proteinExistence type="predicted"/>
<dbReference type="AlphaFoldDB" id="A0A193FXS2"/>
<name>A0A193FXS2_9BORD</name>
<evidence type="ECO:0000313" key="2">
    <source>
        <dbReference type="EMBL" id="ANN66905.1"/>
    </source>
</evidence>
<dbReference type="RefSeq" id="WP_066349246.1">
    <property type="nucleotide sequence ID" value="NZ_CBCSFJ010000023.1"/>
</dbReference>
<dbReference type="PANTHER" id="PTHR36508:SF1">
    <property type="entry name" value="PROTEIN SLYX"/>
    <property type="match status" value="1"/>
</dbReference>